<name>A0A9W8IDD9_9FUNG</name>
<evidence type="ECO:0000313" key="2">
    <source>
        <dbReference type="EMBL" id="KAJ2850679.1"/>
    </source>
</evidence>
<organism evidence="2 3">
    <name type="scientific">Coemansia brasiliensis</name>
    <dbReference type="NCBI Taxonomy" id="2650707"/>
    <lineage>
        <taxon>Eukaryota</taxon>
        <taxon>Fungi</taxon>
        <taxon>Fungi incertae sedis</taxon>
        <taxon>Zoopagomycota</taxon>
        <taxon>Kickxellomycotina</taxon>
        <taxon>Kickxellomycetes</taxon>
        <taxon>Kickxellales</taxon>
        <taxon>Kickxellaceae</taxon>
        <taxon>Coemansia</taxon>
    </lineage>
</organism>
<dbReference type="PROSITE" id="PS51186">
    <property type="entry name" value="GNAT"/>
    <property type="match status" value="1"/>
</dbReference>
<dbReference type="InterPro" id="IPR016181">
    <property type="entry name" value="Acyl_CoA_acyltransferase"/>
</dbReference>
<dbReference type="InterPro" id="IPR000182">
    <property type="entry name" value="GNAT_dom"/>
</dbReference>
<keyword evidence="3" id="KW-1185">Reference proteome</keyword>
<sequence>MVLKSRSILPVWYAESRFLHSAAIREIVDSADSFVFGRMFKTPTNSTYRDGNHILLTFCHLEYPWDCNGVLSDPPTNLASIVAATYNYEEATQQAIPRCIIDCTLKESSSTKRIIEEFKAEGFSSTAPMEDKVMRLLVTEKWKQNQVQPSYTVRLARMADLDQLVECNASSFGYPVDGQQWIKAKLQRQLESRLFSIYVVDVEGEIAAFVVLYEWVERARDLAWVQVIGTKPNFRHQGLASALLSYAIGLLAVGTKVYLEAEDQVALALYEKIGFEHVGTIVSVECLLSK</sequence>
<evidence type="ECO:0000313" key="3">
    <source>
        <dbReference type="Proteomes" id="UP001139887"/>
    </source>
</evidence>
<dbReference type="AlphaFoldDB" id="A0A9W8IDD9"/>
<dbReference type="SUPFAM" id="SSF55729">
    <property type="entry name" value="Acyl-CoA N-acyltransferases (Nat)"/>
    <property type="match status" value="1"/>
</dbReference>
<dbReference type="Pfam" id="PF13508">
    <property type="entry name" value="Acetyltransf_7"/>
    <property type="match status" value="1"/>
</dbReference>
<accession>A0A9W8IDD9</accession>
<dbReference type="EMBL" id="JANBUW010000026">
    <property type="protein sequence ID" value="KAJ2850679.1"/>
    <property type="molecule type" value="Genomic_DNA"/>
</dbReference>
<dbReference type="GO" id="GO:0016747">
    <property type="term" value="F:acyltransferase activity, transferring groups other than amino-acyl groups"/>
    <property type="evidence" value="ECO:0007669"/>
    <property type="project" value="InterPro"/>
</dbReference>
<dbReference type="CDD" id="cd04301">
    <property type="entry name" value="NAT_SF"/>
    <property type="match status" value="1"/>
</dbReference>
<dbReference type="Proteomes" id="UP001139887">
    <property type="component" value="Unassembled WGS sequence"/>
</dbReference>
<dbReference type="PANTHER" id="PTHR42791">
    <property type="entry name" value="GNAT FAMILY ACETYLTRANSFERASE"/>
    <property type="match status" value="1"/>
</dbReference>
<comment type="caution">
    <text evidence="2">The sequence shown here is derived from an EMBL/GenBank/DDBJ whole genome shotgun (WGS) entry which is preliminary data.</text>
</comment>
<dbReference type="PANTHER" id="PTHR42791:SF1">
    <property type="entry name" value="N-ACETYLTRANSFERASE DOMAIN-CONTAINING PROTEIN"/>
    <property type="match status" value="1"/>
</dbReference>
<proteinExistence type="predicted"/>
<evidence type="ECO:0000259" key="1">
    <source>
        <dbReference type="PROSITE" id="PS51186"/>
    </source>
</evidence>
<dbReference type="OrthoDB" id="2744543at2759"/>
<gene>
    <name evidence="2" type="ORF">IWW36_001723</name>
</gene>
<dbReference type="Gene3D" id="3.40.630.30">
    <property type="match status" value="1"/>
</dbReference>
<feature type="domain" description="N-acetyltransferase" evidence="1">
    <location>
        <begin position="151"/>
        <end position="290"/>
    </location>
</feature>
<dbReference type="InterPro" id="IPR052523">
    <property type="entry name" value="Trichothecene_AcTrans"/>
</dbReference>
<protein>
    <recommendedName>
        <fullName evidence="1">N-acetyltransferase domain-containing protein</fullName>
    </recommendedName>
</protein>
<reference evidence="2" key="1">
    <citation type="submission" date="2022-07" db="EMBL/GenBank/DDBJ databases">
        <title>Phylogenomic reconstructions and comparative analyses of Kickxellomycotina fungi.</title>
        <authorList>
            <person name="Reynolds N.K."/>
            <person name="Stajich J.E."/>
            <person name="Barry K."/>
            <person name="Grigoriev I.V."/>
            <person name="Crous P."/>
            <person name="Smith M.E."/>
        </authorList>
    </citation>
    <scope>NUCLEOTIDE SEQUENCE</scope>
    <source>
        <strain evidence="2">NRRL 1566</strain>
    </source>
</reference>